<accession>A0A5J6YDJ5</accession>
<reference evidence="1" key="1">
    <citation type="submission" date="2018-11" db="EMBL/GenBank/DDBJ databases">
        <title>Complete mitochondrial genome sequencing and phylogenetic Analysis of Cynodon dactylon Cynodon transvaalensis.</title>
        <authorList>
            <person name="Huang S."/>
            <person name="Shi Y."/>
            <person name="Jiang S."/>
            <person name="Zhou X."/>
            <person name="Liang J."/>
        </authorList>
    </citation>
    <scope>NUCLEOTIDE SEQUENCE</scope>
</reference>
<gene>
    <name evidence="1" type="primary">ORF261</name>
</gene>
<dbReference type="EMBL" id="MK175054">
    <property type="protein sequence ID" value="QFO90908.1"/>
    <property type="molecule type" value="Genomic_DNA"/>
</dbReference>
<sequence length="261" mass="28913">MLPSEWIYERAIHLSRTAPSTPPLGPRSYTTKIVIAPAGGTRGVHTEANELLLAVAPYVPQMAEEIVDAVSSSIPQLTETAGSHVPSISSDIGPSLNPTGCEADTPTPPATVSSTLLPLEMDLNKIKLNLIKSYVGQEKTLDEKEIVSLASETFELKSKILRSLTILAGEDNGPLLFNTAGADEIITNLERFEYKRSYLNQISRSLINKGKESCYFQEFLQKRLETFPNAWIKYLQIEAFPEEVIRKKLLSITSEFLMKDD</sequence>
<evidence type="ECO:0000313" key="1">
    <source>
        <dbReference type="EMBL" id="QFO90908.1"/>
    </source>
</evidence>
<protein>
    <submittedName>
        <fullName evidence="1">Uncharacterized protein</fullName>
    </submittedName>
</protein>
<geneLocation type="mitochondrion" evidence="1"/>
<keyword evidence="1" id="KW-0496">Mitochondrion</keyword>
<dbReference type="AlphaFoldDB" id="A0A5J6YDJ5"/>
<proteinExistence type="predicted"/>
<organism evidence="1">
    <name type="scientific">Cynodon dactylon x Cynodon transvaalensis</name>
    <dbReference type="NCBI Taxonomy" id="1920021"/>
    <lineage>
        <taxon>Eukaryota</taxon>
        <taxon>Viridiplantae</taxon>
        <taxon>Streptophyta</taxon>
        <taxon>Embryophyta</taxon>
        <taxon>Tracheophyta</taxon>
        <taxon>Spermatophyta</taxon>
        <taxon>Magnoliopsida</taxon>
        <taxon>Liliopsida</taxon>
        <taxon>Poales</taxon>
        <taxon>Poaceae</taxon>
        <taxon>PACMAD clade</taxon>
        <taxon>Chloridoideae</taxon>
        <taxon>Cynodonteae</taxon>
        <taxon>Eleusininae</taxon>
        <taxon>Cynodon</taxon>
    </lineage>
</organism>
<name>A0A5J6YDJ5_9POAL</name>